<dbReference type="PROSITE" id="PS50110">
    <property type="entry name" value="RESPONSE_REGULATORY"/>
    <property type="match status" value="1"/>
</dbReference>
<evidence type="ECO:0000256" key="4">
    <source>
        <dbReference type="PROSITE-ProRule" id="PRU00169"/>
    </source>
</evidence>
<dbReference type="InterPro" id="IPR003594">
    <property type="entry name" value="HATPase_dom"/>
</dbReference>
<dbReference type="Gene3D" id="1.10.287.130">
    <property type="match status" value="1"/>
</dbReference>
<keyword evidence="8" id="KW-1185">Reference proteome</keyword>
<dbReference type="InterPro" id="IPR036890">
    <property type="entry name" value="HATPase_C_sf"/>
</dbReference>
<dbReference type="AlphaFoldDB" id="A0A4Q0Y3Z0"/>
<feature type="domain" description="Response regulatory" evidence="6">
    <location>
        <begin position="6"/>
        <end position="122"/>
    </location>
</feature>
<dbReference type="CDD" id="cd00082">
    <property type="entry name" value="HisKA"/>
    <property type="match status" value="1"/>
</dbReference>
<reference evidence="7 8" key="1">
    <citation type="submission" date="2017-10" db="EMBL/GenBank/DDBJ databases">
        <title>Genomics of the genus Arcobacter.</title>
        <authorList>
            <person name="Perez-Cataluna A."/>
            <person name="Figueras M.J."/>
        </authorList>
    </citation>
    <scope>NUCLEOTIDE SEQUENCE [LARGE SCALE GENOMIC DNA]</scope>
    <source>
        <strain evidence="7 8">DSM 24636</strain>
    </source>
</reference>
<evidence type="ECO:0000259" key="6">
    <source>
        <dbReference type="PROSITE" id="PS50110"/>
    </source>
</evidence>
<dbReference type="Pfam" id="PF00072">
    <property type="entry name" value="Response_reg"/>
    <property type="match status" value="1"/>
</dbReference>
<dbReference type="InterPro" id="IPR005467">
    <property type="entry name" value="His_kinase_dom"/>
</dbReference>
<evidence type="ECO:0000313" key="8">
    <source>
        <dbReference type="Proteomes" id="UP000290191"/>
    </source>
</evidence>
<dbReference type="EC" id="2.7.13.3" evidence="2"/>
<dbReference type="EMBL" id="PDKO01000002">
    <property type="protein sequence ID" value="RXJ63924.1"/>
    <property type="molecule type" value="Genomic_DNA"/>
</dbReference>
<dbReference type="SUPFAM" id="SSF55874">
    <property type="entry name" value="ATPase domain of HSP90 chaperone/DNA topoisomerase II/histidine kinase"/>
    <property type="match status" value="1"/>
</dbReference>
<protein>
    <recommendedName>
        <fullName evidence="2">histidine kinase</fullName>
        <ecNumber evidence="2">2.7.13.3</ecNumber>
    </recommendedName>
</protein>
<dbReference type="SUPFAM" id="SSF52172">
    <property type="entry name" value="CheY-like"/>
    <property type="match status" value="1"/>
</dbReference>
<dbReference type="Pfam" id="PF02518">
    <property type="entry name" value="HATPase_c"/>
    <property type="match status" value="1"/>
</dbReference>
<dbReference type="STRING" id="877500.GCA_000935065_03079"/>
<sequence>MNKKYTILVVDDKLENLQYLDKILKDEDYDIRATPDAMMALEASKLNKPDLILLDIKMPNIDGYELCSMIKKEENLKDIPIIFISALDNVEDKVKAFEEGGVDYITKPFEPKEIKARVKTQLQIHKSKLMIERLYEQQDLFVKKIMHEMNTPVSIISLNSELLEKKYGILKEIDAIKASTKTLSSIYGDLSYKIKKHTREYKISQINLLNFVSSRVLFFDELANIKDININIECSEDFDVFINRYELERLIDNTLSNAIKYSKESGEINIYFGKENKNYLLVIEDFGIGIEKSDLVFEAYYQQSNKKLGLGLGLNIVKEICDKYKIKIEVKSEKNRGTKFIFNIDSIVKKEI</sequence>
<name>A0A4Q0Y3Z0_9BACT</name>
<evidence type="ECO:0000313" key="7">
    <source>
        <dbReference type="EMBL" id="RXJ63924.1"/>
    </source>
</evidence>
<dbReference type="InterPro" id="IPR001789">
    <property type="entry name" value="Sig_transdc_resp-reg_receiver"/>
</dbReference>
<gene>
    <name evidence="7" type="ORF">CRV06_02985</name>
</gene>
<dbReference type="Gene3D" id="3.30.565.10">
    <property type="entry name" value="Histidine kinase-like ATPase, C-terminal domain"/>
    <property type="match status" value="1"/>
</dbReference>
<dbReference type="PANTHER" id="PTHR43547">
    <property type="entry name" value="TWO-COMPONENT HISTIDINE KINASE"/>
    <property type="match status" value="1"/>
</dbReference>
<dbReference type="InterPro" id="IPR011006">
    <property type="entry name" value="CheY-like_superfamily"/>
</dbReference>
<keyword evidence="3 4" id="KW-0597">Phosphoprotein</keyword>
<evidence type="ECO:0000259" key="5">
    <source>
        <dbReference type="PROSITE" id="PS50109"/>
    </source>
</evidence>
<dbReference type="RefSeq" id="WP_129081292.1">
    <property type="nucleotide sequence ID" value="NZ_CP041070.1"/>
</dbReference>
<dbReference type="SUPFAM" id="SSF47384">
    <property type="entry name" value="Homodimeric domain of signal transducing histidine kinase"/>
    <property type="match status" value="1"/>
</dbReference>
<dbReference type="InterPro" id="IPR003661">
    <property type="entry name" value="HisK_dim/P_dom"/>
</dbReference>
<dbReference type="CDD" id="cd19920">
    <property type="entry name" value="REC_PA4781-like"/>
    <property type="match status" value="1"/>
</dbReference>
<dbReference type="SMART" id="SM00448">
    <property type="entry name" value="REC"/>
    <property type="match status" value="1"/>
</dbReference>
<comment type="caution">
    <text evidence="7">The sequence shown here is derived from an EMBL/GenBank/DDBJ whole genome shotgun (WGS) entry which is preliminary data.</text>
</comment>
<feature type="modified residue" description="4-aspartylphosphate" evidence="4">
    <location>
        <position position="55"/>
    </location>
</feature>
<proteinExistence type="predicted"/>
<dbReference type="SMART" id="SM00387">
    <property type="entry name" value="HATPase_c"/>
    <property type="match status" value="1"/>
</dbReference>
<organism evidence="7 8">
    <name type="scientific">Halarcobacter anaerophilus</name>
    <dbReference type="NCBI Taxonomy" id="877500"/>
    <lineage>
        <taxon>Bacteria</taxon>
        <taxon>Pseudomonadati</taxon>
        <taxon>Campylobacterota</taxon>
        <taxon>Epsilonproteobacteria</taxon>
        <taxon>Campylobacterales</taxon>
        <taxon>Arcobacteraceae</taxon>
        <taxon>Halarcobacter</taxon>
    </lineage>
</organism>
<dbReference type="PANTHER" id="PTHR43547:SF2">
    <property type="entry name" value="HYBRID SIGNAL TRANSDUCTION HISTIDINE KINASE C"/>
    <property type="match status" value="1"/>
</dbReference>
<dbReference type="OrthoDB" id="9761634at2"/>
<keyword evidence="7" id="KW-0418">Kinase</keyword>
<dbReference type="SMART" id="SM00388">
    <property type="entry name" value="HisKA"/>
    <property type="match status" value="1"/>
</dbReference>
<dbReference type="InterPro" id="IPR004358">
    <property type="entry name" value="Sig_transdc_His_kin-like_C"/>
</dbReference>
<dbReference type="PRINTS" id="PR00344">
    <property type="entry name" value="BCTRLSENSOR"/>
</dbReference>
<dbReference type="GO" id="GO:0000155">
    <property type="term" value="F:phosphorelay sensor kinase activity"/>
    <property type="evidence" value="ECO:0007669"/>
    <property type="project" value="InterPro"/>
</dbReference>
<evidence type="ECO:0000256" key="2">
    <source>
        <dbReference type="ARBA" id="ARBA00012438"/>
    </source>
</evidence>
<dbReference type="InterPro" id="IPR036097">
    <property type="entry name" value="HisK_dim/P_sf"/>
</dbReference>
<evidence type="ECO:0000256" key="3">
    <source>
        <dbReference type="ARBA" id="ARBA00022553"/>
    </source>
</evidence>
<feature type="domain" description="Histidine kinase" evidence="5">
    <location>
        <begin position="144"/>
        <end position="348"/>
    </location>
</feature>
<dbReference type="Gene3D" id="3.40.50.2300">
    <property type="match status" value="1"/>
</dbReference>
<accession>A0A4Q0Y3Z0</accession>
<comment type="catalytic activity">
    <reaction evidence="1">
        <text>ATP + protein L-histidine = ADP + protein N-phospho-L-histidine.</text>
        <dbReference type="EC" id="2.7.13.3"/>
    </reaction>
</comment>
<dbReference type="Proteomes" id="UP000290191">
    <property type="component" value="Unassembled WGS sequence"/>
</dbReference>
<evidence type="ECO:0000256" key="1">
    <source>
        <dbReference type="ARBA" id="ARBA00000085"/>
    </source>
</evidence>
<keyword evidence="7" id="KW-0808">Transferase</keyword>
<dbReference type="PROSITE" id="PS50109">
    <property type="entry name" value="HIS_KIN"/>
    <property type="match status" value="1"/>
</dbReference>
<dbReference type="Pfam" id="PF00512">
    <property type="entry name" value="HisKA"/>
    <property type="match status" value="1"/>
</dbReference>